<dbReference type="Pfam" id="PF00494">
    <property type="entry name" value="SQS_PSY"/>
    <property type="match status" value="1"/>
</dbReference>
<dbReference type="GO" id="GO:0004311">
    <property type="term" value="F:geranylgeranyl diphosphate synthase activity"/>
    <property type="evidence" value="ECO:0007669"/>
    <property type="project" value="InterPro"/>
</dbReference>
<dbReference type="SFLD" id="SFLDG01212">
    <property type="entry name" value="Phytoene_synthase_like"/>
    <property type="match status" value="1"/>
</dbReference>
<dbReference type="CDD" id="cd00683">
    <property type="entry name" value="Trans_IPPS_HH"/>
    <property type="match status" value="1"/>
</dbReference>
<dbReference type="SFLD" id="SFLDS00005">
    <property type="entry name" value="Isoprenoid_Synthase_Type_I"/>
    <property type="match status" value="1"/>
</dbReference>
<dbReference type="GO" id="GO:0016117">
    <property type="term" value="P:carotenoid biosynthetic process"/>
    <property type="evidence" value="ECO:0007669"/>
    <property type="project" value="InterPro"/>
</dbReference>
<evidence type="ECO:0000256" key="1">
    <source>
        <dbReference type="ARBA" id="ARBA00022679"/>
    </source>
</evidence>
<dbReference type="SFLD" id="SFLDG01018">
    <property type="entry name" value="Squalene/Phytoene_Synthase_Lik"/>
    <property type="match status" value="1"/>
</dbReference>
<dbReference type="PANTHER" id="PTHR31480">
    <property type="entry name" value="BIFUNCTIONAL LYCOPENE CYCLASE/PHYTOENE SYNTHASE"/>
    <property type="match status" value="1"/>
</dbReference>
<gene>
    <name evidence="2" type="primary">hpnD</name>
    <name evidence="2" type="ORF">F0Q34_14320</name>
</gene>
<dbReference type="Proteomes" id="UP000322110">
    <property type="component" value="Unassembled WGS sequence"/>
</dbReference>
<reference evidence="2 3" key="1">
    <citation type="journal article" date="2015" name="Int. J. Syst. Evol. Microbiol.">
        <title>Roseomonas oryzae sp. nov., isolated from paddy rhizosphere soil.</title>
        <authorList>
            <person name="Ramaprasad E.V."/>
            <person name="Sasikala Ch."/>
            <person name="Ramana Ch.V."/>
        </authorList>
    </citation>
    <scope>NUCLEOTIDE SEQUENCE [LARGE SCALE GENOMIC DNA]</scope>
    <source>
        <strain evidence="2 3">KCTC 42542</strain>
    </source>
</reference>
<dbReference type="InterPro" id="IPR002060">
    <property type="entry name" value="Squ/phyt_synthse"/>
</dbReference>
<dbReference type="OrthoDB" id="9807580at2"/>
<comment type="caution">
    <text evidence="2">The sequence shown here is derived from an EMBL/GenBank/DDBJ whole genome shotgun (WGS) entry which is preliminary data.</text>
</comment>
<keyword evidence="1 2" id="KW-0808">Transferase</keyword>
<dbReference type="InterPro" id="IPR017828">
    <property type="entry name" value="SQ_synth_HpnD-like"/>
</dbReference>
<dbReference type="InterPro" id="IPR033904">
    <property type="entry name" value="Trans_IPPS_HH"/>
</dbReference>
<dbReference type="AlphaFoldDB" id="A0A5B2TFB5"/>
<dbReference type="NCBIfam" id="TIGR03465">
    <property type="entry name" value="HpnD"/>
    <property type="match status" value="1"/>
</dbReference>
<proteinExistence type="predicted"/>
<dbReference type="EMBL" id="VUKA01000007">
    <property type="protein sequence ID" value="KAA2212500.1"/>
    <property type="molecule type" value="Genomic_DNA"/>
</dbReference>
<dbReference type="InterPro" id="IPR008949">
    <property type="entry name" value="Isoprenoid_synthase_dom_sf"/>
</dbReference>
<dbReference type="RefSeq" id="WP_149812907.1">
    <property type="nucleotide sequence ID" value="NZ_VUKA01000007.1"/>
</dbReference>
<accession>A0A5B2TFB5</accession>
<evidence type="ECO:0000313" key="2">
    <source>
        <dbReference type="EMBL" id="KAA2212500.1"/>
    </source>
</evidence>
<sequence length="282" mass="30563">MSTTTLAADPAALRAQLSGSSFYAAMRLMPPAERAAMFAVYAFCRAVDDIADDGTRPRPARAAELEAWRADLAALYAGGPPGRAAFLAGPLRDFGLRQADFQAVVDGMAMDVAADIRGPDLATLDLYCDRVASAVGRLSTRIFGMQEAPGLALAHELGRALQLTNILRDLDEDAAIGRLYLPRELLRAAGIEAHDPAAVLADPRIDAACRALAERALGHFAAANRILRARPRGRLLAPRLMEAVYRAILRDMQAEGWAPPRRRIRIGKARLLWIIACCSLRR</sequence>
<keyword evidence="3" id="KW-1185">Reference proteome</keyword>
<dbReference type="SUPFAM" id="SSF48576">
    <property type="entry name" value="Terpenoid synthases"/>
    <property type="match status" value="1"/>
</dbReference>
<name>A0A5B2TFB5_9PROT</name>
<dbReference type="InterPro" id="IPR044843">
    <property type="entry name" value="Trans_IPPS_bact-type"/>
</dbReference>
<dbReference type="EC" id="2.5.1.103" evidence="2"/>
<organism evidence="2 3">
    <name type="scientific">Teichococcus oryzae</name>
    <dbReference type="NCBI Taxonomy" id="1608942"/>
    <lineage>
        <taxon>Bacteria</taxon>
        <taxon>Pseudomonadati</taxon>
        <taxon>Pseudomonadota</taxon>
        <taxon>Alphaproteobacteria</taxon>
        <taxon>Acetobacterales</taxon>
        <taxon>Roseomonadaceae</taxon>
        <taxon>Roseomonas</taxon>
    </lineage>
</organism>
<dbReference type="Gene3D" id="1.10.600.10">
    <property type="entry name" value="Farnesyl Diphosphate Synthase"/>
    <property type="match status" value="1"/>
</dbReference>
<evidence type="ECO:0000313" key="3">
    <source>
        <dbReference type="Proteomes" id="UP000322110"/>
    </source>
</evidence>
<dbReference type="PROSITE" id="PS01045">
    <property type="entry name" value="SQUALEN_PHYTOEN_SYN_2"/>
    <property type="match status" value="1"/>
</dbReference>
<dbReference type="GO" id="GO:0051996">
    <property type="term" value="F:squalene synthase [NAD(P)H] activity"/>
    <property type="evidence" value="ECO:0007669"/>
    <property type="project" value="InterPro"/>
</dbReference>
<dbReference type="InterPro" id="IPR019845">
    <property type="entry name" value="Squalene/phytoene_synthase_CS"/>
</dbReference>
<dbReference type="PROSITE" id="PS01044">
    <property type="entry name" value="SQUALEN_PHYTOEN_SYN_1"/>
    <property type="match status" value="1"/>
</dbReference>
<protein>
    <submittedName>
        <fullName evidence="2">Presqualene diphosphate synthase HpnD</fullName>
        <ecNumber evidence="2">2.5.1.103</ecNumber>
    </submittedName>
</protein>